<dbReference type="SMART" id="SM00382">
    <property type="entry name" value="AAA"/>
    <property type="match status" value="1"/>
</dbReference>
<dbReference type="AlphaFoldDB" id="A0A2Y9AL50"/>
<feature type="domain" description="AAA+ ATPase" evidence="1">
    <location>
        <begin position="182"/>
        <end position="419"/>
    </location>
</feature>
<reference evidence="2 3" key="1">
    <citation type="submission" date="2016-10" db="EMBL/GenBank/DDBJ databases">
        <authorList>
            <person name="Cai Z."/>
        </authorList>
    </citation>
    <scope>NUCLEOTIDE SEQUENCE [LARGE SCALE GENOMIC DNA]</scope>
    <source>
        <strain evidence="2 3">CGMCC 1.10826</strain>
    </source>
</reference>
<organism evidence="2 3">
    <name type="scientific">Georgenia satyanarayanai</name>
    <dbReference type="NCBI Taxonomy" id="860221"/>
    <lineage>
        <taxon>Bacteria</taxon>
        <taxon>Bacillati</taxon>
        <taxon>Actinomycetota</taxon>
        <taxon>Actinomycetes</taxon>
        <taxon>Micrococcales</taxon>
        <taxon>Bogoriellaceae</taxon>
        <taxon>Georgenia</taxon>
    </lineage>
</organism>
<dbReference type="OrthoDB" id="9816534at2"/>
<dbReference type="InterPro" id="IPR003959">
    <property type="entry name" value="ATPase_AAA_core"/>
</dbReference>
<dbReference type="InterPro" id="IPR027417">
    <property type="entry name" value="P-loop_NTPase"/>
</dbReference>
<dbReference type="GO" id="GO:0005524">
    <property type="term" value="F:ATP binding"/>
    <property type="evidence" value="ECO:0007669"/>
    <property type="project" value="InterPro"/>
</dbReference>
<dbReference type="PANTHER" id="PTHR43581">
    <property type="entry name" value="ATP/GTP PHOSPHATASE"/>
    <property type="match status" value="1"/>
</dbReference>
<evidence type="ECO:0000313" key="2">
    <source>
        <dbReference type="EMBL" id="SSA45181.1"/>
    </source>
</evidence>
<accession>A0A2Y9AL50</accession>
<dbReference type="RefSeq" id="WP_110853240.1">
    <property type="nucleotide sequence ID" value="NZ_QKLZ01000012.1"/>
</dbReference>
<dbReference type="PANTHER" id="PTHR43581:SF2">
    <property type="entry name" value="EXCINUCLEASE ATPASE SUBUNIT"/>
    <property type="match status" value="1"/>
</dbReference>
<sequence length="495" mass="54505">MLHFRVLTRGAFPAQKAGVVSLIRDNWDDYGFKTLFKLYYSSEDGAEELGFVKIAKTGMGDEGLRTKLPTSFTLLEQDAFSVGQDREYYEKLRELPNGLGQQVLAALRDIAYDQHAFAVAIGEPVLHISLLRSVDVRTVTDQFRRIVHGGSVLDSYRFAYKVPTEGGQLSLGFEVQPEANPPTNVHVLIGSNGVGKTTLLRGMAGSLQEPGRTDASWVSEGDGGELPFVNLVKVSFSAFDPFDHFYMADRTKEGRRVSYVGLRDGGGSGLRNDQELARDFTDSLRLCWFGPRHDRWRAAMAHLYRDPLLAESEIGRFAAASPDDFDAEYIGCAFSKLSSGHKIALLTVTKLVQMVNEKSLVLIDEPESHLHPPLLSALMRAISDLMEERNGIAIVATHSPVVLQEVPRSCVHLISRSGRRLGVHSLDVETFGESTGVLTSMVFGLEVSHTGFHALLKDAATLERGDYDRALARFRGQLGGEGRAVLRSLCYGLQG</sequence>
<protein>
    <submittedName>
        <fullName evidence="2">AAA domain-containing protein, putative AbiEii toxin, Type IV TA system</fullName>
    </submittedName>
</protein>
<dbReference type="InterPro" id="IPR051396">
    <property type="entry name" value="Bact_Antivir_Def_Nuclease"/>
</dbReference>
<dbReference type="Gene3D" id="3.40.50.300">
    <property type="entry name" value="P-loop containing nucleotide triphosphate hydrolases"/>
    <property type="match status" value="1"/>
</dbReference>
<dbReference type="Proteomes" id="UP000250222">
    <property type="component" value="Unassembled WGS sequence"/>
</dbReference>
<gene>
    <name evidence="2" type="ORF">SAMN05216184_11240</name>
</gene>
<evidence type="ECO:0000259" key="1">
    <source>
        <dbReference type="SMART" id="SM00382"/>
    </source>
</evidence>
<dbReference type="Pfam" id="PF13304">
    <property type="entry name" value="AAA_21"/>
    <property type="match status" value="1"/>
</dbReference>
<proteinExistence type="predicted"/>
<dbReference type="GO" id="GO:0016887">
    <property type="term" value="F:ATP hydrolysis activity"/>
    <property type="evidence" value="ECO:0007669"/>
    <property type="project" value="InterPro"/>
</dbReference>
<name>A0A2Y9AL50_9MICO</name>
<dbReference type="SUPFAM" id="SSF52540">
    <property type="entry name" value="P-loop containing nucleoside triphosphate hydrolases"/>
    <property type="match status" value="1"/>
</dbReference>
<dbReference type="InterPro" id="IPR003593">
    <property type="entry name" value="AAA+_ATPase"/>
</dbReference>
<dbReference type="EMBL" id="UETB01000012">
    <property type="protein sequence ID" value="SSA45181.1"/>
    <property type="molecule type" value="Genomic_DNA"/>
</dbReference>
<keyword evidence="3" id="KW-1185">Reference proteome</keyword>
<evidence type="ECO:0000313" key="3">
    <source>
        <dbReference type="Proteomes" id="UP000250222"/>
    </source>
</evidence>